<dbReference type="Proteomes" id="UP000606974">
    <property type="component" value="Unassembled WGS sequence"/>
</dbReference>
<dbReference type="AlphaFoldDB" id="A0A8H7A973"/>
<protein>
    <recommendedName>
        <fullName evidence="4">Heterokaryon incompatibility domain-containing protein</fullName>
    </recommendedName>
</protein>
<feature type="region of interest" description="Disordered" evidence="1">
    <location>
        <begin position="133"/>
        <end position="174"/>
    </location>
</feature>
<keyword evidence="3" id="KW-1185">Reference proteome</keyword>
<name>A0A8H7A973_9EURO</name>
<accession>A0A8H7A973</accession>
<comment type="caution">
    <text evidence="2">The sequence shown here is derived from an EMBL/GenBank/DDBJ whole genome shotgun (WGS) entry which is preliminary data.</text>
</comment>
<proteinExistence type="predicted"/>
<evidence type="ECO:0000313" key="2">
    <source>
        <dbReference type="EMBL" id="KAF7502911.1"/>
    </source>
</evidence>
<dbReference type="EMBL" id="JAACFV010000209">
    <property type="protein sequence ID" value="KAF7502911.1"/>
    <property type="molecule type" value="Genomic_DNA"/>
</dbReference>
<sequence length="174" mass="20108">MDYLSLLDIDRPVSTWETALASFWLLSHKIYVSFLRLLFDLYYLTDDTQPDLLARSVSHDVPNYEYQRLPCKSSFRLLKVKAKPRIIECTLDIFRLDECPGYCALSYTWGQAEHEWAQDKLADDVEEDRAQEWTTIEDKSTGQPEIALDDLESDNESASNELGDEDAGLEETEQ</sequence>
<feature type="compositionally biased region" description="Acidic residues" evidence="1">
    <location>
        <begin position="162"/>
        <end position="174"/>
    </location>
</feature>
<gene>
    <name evidence="2" type="ORF">GJ744_004816</name>
</gene>
<reference evidence="2" key="1">
    <citation type="submission" date="2020-02" db="EMBL/GenBank/DDBJ databases">
        <authorList>
            <person name="Palmer J.M."/>
        </authorList>
    </citation>
    <scope>NUCLEOTIDE SEQUENCE</scope>
    <source>
        <strain evidence="2">EPUS1.4</strain>
        <tissue evidence="2">Thallus</tissue>
    </source>
</reference>
<evidence type="ECO:0008006" key="4">
    <source>
        <dbReference type="Google" id="ProtNLM"/>
    </source>
</evidence>
<organism evidence="2 3">
    <name type="scientific">Endocarpon pusillum</name>
    <dbReference type="NCBI Taxonomy" id="364733"/>
    <lineage>
        <taxon>Eukaryota</taxon>
        <taxon>Fungi</taxon>
        <taxon>Dikarya</taxon>
        <taxon>Ascomycota</taxon>
        <taxon>Pezizomycotina</taxon>
        <taxon>Eurotiomycetes</taxon>
        <taxon>Chaetothyriomycetidae</taxon>
        <taxon>Verrucariales</taxon>
        <taxon>Verrucariaceae</taxon>
        <taxon>Endocarpon</taxon>
    </lineage>
</organism>
<evidence type="ECO:0000256" key="1">
    <source>
        <dbReference type="SAM" id="MobiDB-lite"/>
    </source>
</evidence>
<evidence type="ECO:0000313" key="3">
    <source>
        <dbReference type="Proteomes" id="UP000606974"/>
    </source>
</evidence>